<feature type="compositionally biased region" description="Low complexity" evidence="1">
    <location>
        <begin position="119"/>
        <end position="152"/>
    </location>
</feature>
<evidence type="ECO:0008006" key="6">
    <source>
        <dbReference type="Google" id="ProtNLM"/>
    </source>
</evidence>
<sequence>MKSVFAILPLAVGVSALARSLDEAAKQVPECAFSAFTQAMKDAKCDVDNVGPATLDCMCSHMGSIPIAVSKNVPIECSSDFAIALGSMCGFWQIDSTTASNFAQATSILSSEFHGGGTAPTPTAAATTTTNTDAGQLTSATSGAGAASTPTSQNGAMHTGMPAMVGVFGGAAAVVAAVAGMVV</sequence>
<keyword evidence="2" id="KW-1133">Transmembrane helix</keyword>
<comment type="caution">
    <text evidence="4">The sequence shown here is derived from an EMBL/GenBank/DDBJ whole genome shotgun (WGS) entry which is preliminary data.</text>
</comment>
<evidence type="ECO:0000256" key="2">
    <source>
        <dbReference type="SAM" id="Phobius"/>
    </source>
</evidence>
<name>A0AA38VI10_9PEZI</name>
<keyword evidence="2" id="KW-0472">Membrane</keyword>
<feature type="signal peptide" evidence="3">
    <location>
        <begin position="1"/>
        <end position="18"/>
    </location>
</feature>
<evidence type="ECO:0000313" key="4">
    <source>
        <dbReference type="EMBL" id="KAJ9133795.1"/>
    </source>
</evidence>
<keyword evidence="2" id="KW-0812">Transmembrane</keyword>
<organism evidence="4 5">
    <name type="scientific">Coniochaeta hoffmannii</name>
    <dbReference type="NCBI Taxonomy" id="91930"/>
    <lineage>
        <taxon>Eukaryota</taxon>
        <taxon>Fungi</taxon>
        <taxon>Dikarya</taxon>
        <taxon>Ascomycota</taxon>
        <taxon>Pezizomycotina</taxon>
        <taxon>Sordariomycetes</taxon>
        <taxon>Sordariomycetidae</taxon>
        <taxon>Coniochaetales</taxon>
        <taxon>Coniochaetaceae</taxon>
        <taxon>Coniochaeta</taxon>
    </lineage>
</organism>
<protein>
    <recommendedName>
        <fullName evidence="6">Extracellular membrane protein CFEM domain-containing protein</fullName>
    </recommendedName>
</protein>
<evidence type="ECO:0000256" key="3">
    <source>
        <dbReference type="SAM" id="SignalP"/>
    </source>
</evidence>
<evidence type="ECO:0000313" key="5">
    <source>
        <dbReference type="Proteomes" id="UP001174691"/>
    </source>
</evidence>
<dbReference type="Proteomes" id="UP001174691">
    <property type="component" value="Unassembled WGS sequence"/>
</dbReference>
<feature type="transmembrane region" description="Helical" evidence="2">
    <location>
        <begin position="161"/>
        <end position="182"/>
    </location>
</feature>
<evidence type="ECO:0000256" key="1">
    <source>
        <dbReference type="SAM" id="MobiDB-lite"/>
    </source>
</evidence>
<gene>
    <name evidence="4" type="ORF">NKR19_g8910</name>
</gene>
<feature type="chain" id="PRO_5041439084" description="Extracellular membrane protein CFEM domain-containing protein" evidence="3">
    <location>
        <begin position="19"/>
        <end position="183"/>
    </location>
</feature>
<proteinExistence type="predicted"/>
<dbReference type="EMBL" id="JANBVN010000194">
    <property type="protein sequence ID" value="KAJ9133795.1"/>
    <property type="molecule type" value="Genomic_DNA"/>
</dbReference>
<accession>A0AA38VI10</accession>
<feature type="region of interest" description="Disordered" evidence="1">
    <location>
        <begin position="114"/>
        <end position="154"/>
    </location>
</feature>
<keyword evidence="5" id="KW-1185">Reference proteome</keyword>
<reference evidence="4" key="1">
    <citation type="submission" date="2022-07" db="EMBL/GenBank/DDBJ databases">
        <title>Fungi with potential for degradation of polypropylene.</title>
        <authorList>
            <person name="Gostincar C."/>
        </authorList>
    </citation>
    <scope>NUCLEOTIDE SEQUENCE</scope>
    <source>
        <strain evidence="4">EXF-13287</strain>
    </source>
</reference>
<keyword evidence="3" id="KW-0732">Signal</keyword>
<dbReference type="AlphaFoldDB" id="A0AA38VI10"/>